<dbReference type="Proteomes" id="UP000704611">
    <property type="component" value="Unassembled WGS sequence"/>
</dbReference>
<evidence type="ECO:0000313" key="3">
    <source>
        <dbReference type="Proteomes" id="UP000704611"/>
    </source>
</evidence>
<keyword evidence="1" id="KW-0472">Membrane</keyword>
<evidence type="ECO:0000313" key="2">
    <source>
        <dbReference type="EMBL" id="MBV2128402.1"/>
    </source>
</evidence>
<dbReference type="EMBL" id="JAHRID010000002">
    <property type="protein sequence ID" value="MBV2128402.1"/>
    <property type="molecule type" value="Genomic_DNA"/>
</dbReference>
<keyword evidence="1" id="KW-1133">Transmembrane helix</keyword>
<proteinExistence type="predicted"/>
<comment type="caution">
    <text evidence="2">The sequence shown here is derived from an EMBL/GenBank/DDBJ whole genome shotgun (WGS) entry which is preliminary data.</text>
</comment>
<feature type="transmembrane region" description="Helical" evidence="1">
    <location>
        <begin position="18"/>
        <end position="37"/>
    </location>
</feature>
<gene>
    <name evidence="2" type="ORF">KQY15_04765</name>
</gene>
<organism evidence="2 3">
    <name type="scientific">Arsukibacterium indicum</name>
    <dbReference type="NCBI Taxonomy" id="2848612"/>
    <lineage>
        <taxon>Bacteria</taxon>
        <taxon>Pseudomonadati</taxon>
        <taxon>Pseudomonadota</taxon>
        <taxon>Gammaproteobacteria</taxon>
        <taxon>Chromatiales</taxon>
        <taxon>Chromatiaceae</taxon>
        <taxon>Arsukibacterium</taxon>
    </lineage>
</organism>
<keyword evidence="1" id="KW-0812">Transmembrane</keyword>
<feature type="transmembrane region" description="Helical" evidence="1">
    <location>
        <begin position="49"/>
        <end position="68"/>
    </location>
</feature>
<dbReference type="RefSeq" id="WP_217667753.1">
    <property type="nucleotide sequence ID" value="NZ_JAHRID010000002.1"/>
</dbReference>
<reference evidence="2 3" key="1">
    <citation type="submission" date="2021-06" db="EMBL/GenBank/DDBJ databases">
        <title>Rheinheimera indica sp. nov., isolated from deep-sea sediment.</title>
        <authorList>
            <person name="Wang Z."/>
            <person name="Zhang X.-Y."/>
        </authorList>
    </citation>
    <scope>NUCLEOTIDE SEQUENCE [LARGE SCALE GENOMIC DNA]</scope>
    <source>
        <strain evidence="2 3">SM2107</strain>
    </source>
</reference>
<keyword evidence="3" id="KW-1185">Reference proteome</keyword>
<feature type="transmembrane region" description="Helical" evidence="1">
    <location>
        <begin position="88"/>
        <end position="110"/>
    </location>
</feature>
<name>A0ABS6MJJ8_9GAMM</name>
<evidence type="ECO:0000256" key="1">
    <source>
        <dbReference type="SAM" id="Phobius"/>
    </source>
</evidence>
<accession>A0ABS6MJJ8</accession>
<protein>
    <submittedName>
        <fullName evidence="2">Uncharacterized protein</fullName>
    </submittedName>
</protein>
<sequence>MLNFYRVLAGKLQPLQPIWLLLALASLGWLVYLLLLAPVDVSQRWQLSALVSFAFMLNMMLITLLFANQPTPANATNYWHKLQQRLKWLMQALLAWLITILFLIIFWLFLRIAMGIIAPLIL</sequence>